<dbReference type="EMBL" id="FZOY01000009">
    <property type="protein sequence ID" value="SNT26120.1"/>
    <property type="molecule type" value="Genomic_DNA"/>
</dbReference>
<gene>
    <name evidence="2" type="ORF">SAMN05421757_1092</name>
</gene>
<evidence type="ECO:0000256" key="1">
    <source>
        <dbReference type="SAM" id="Phobius"/>
    </source>
</evidence>
<reference evidence="2 3" key="1">
    <citation type="submission" date="2017-06" db="EMBL/GenBank/DDBJ databases">
        <authorList>
            <person name="Kim H.J."/>
            <person name="Triplett B.A."/>
        </authorList>
    </citation>
    <scope>NUCLEOTIDE SEQUENCE [LARGE SCALE GENOMIC DNA]</scope>
    <source>
        <strain evidence="2 3">DSM 29339</strain>
    </source>
</reference>
<keyword evidence="1" id="KW-0472">Membrane</keyword>
<name>A0A239L772_9RHOB</name>
<feature type="transmembrane region" description="Helical" evidence="1">
    <location>
        <begin position="85"/>
        <end position="105"/>
    </location>
</feature>
<evidence type="ECO:0000313" key="3">
    <source>
        <dbReference type="Proteomes" id="UP000198426"/>
    </source>
</evidence>
<organism evidence="2 3">
    <name type="scientific">Tropicimonas sediminicola</name>
    <dbReference type="NCBI Taxonomy" id="1031541"/>
    <lineage>
        <taxon>Bacteria</taxon>
        <taxon>Pseudomonadati</taxon>
        <taxon>Pseudomonadota</taxon>
        <taxon>Alphaproteobacteria</taxon>
        <taxon>Rhodobacterales</taxon>
        <taxon>Roseobacteraceae</taxon>
        <taxon>Tropicimonas</taxon>
    </lineage>
</organism>
<evidence type="ECO:0000313" key="2">
    <source>
        <dbReference type="EMBL" id="SNT26120.1"/>
    </source>
</evidence>
<accession>A0A239L772</accession>
<feature type="transmembrane region" description="Helical" evidence="1">
    <location>
        <begin position="62"/>
        <end position="78"/>
    </location>
</feature>
<feature type="transmembrane region" description="Helical" evidence="1">
    <location>
        <begin position="121"/>
        <end position="142"/>
    </location>
</feature>
<keyword evidence="1" id="KW-0812">Transmembrane</keyword>
<protein>
    <submittedName>
        <fullName evidence="2">Uncharacterized protein</fullName>
    </submittedName>
</protein>
<sequence length="144" mass="15184">MSIAAFWLIQAPGWLLFAYLAVAQCTAAVNYSLGVQMGTQEPADRITEVGVAFFKGYAGADLVFYTPVLGLGLIGHLIGSSWAGIALGAALGVTVYWPTACLWTVKAARGAAGWDLPKEEQYWIVLPLIAGWGALGLALLLLGK</sequence>
<dbReference type="OrthoDB" id="7854196at2"/>
<dbReference type="AlphaFoldDB" id="A0A239L772"/>
<proteinExistence type="predicted"/>
<keyword evidence="1" id="KW-1133">Transmembrane helix</keyword>
<dbReference type="Proteomes" id="UP000198426">
    <property type="component" value="Unassembled WGS sequence"/>
</dbReference>
<dbReference type="RefSeq" id="WP_089234759.1">
    <property type="nucleotide sequence ID" value="NZ_FZOY01000009.1"/>
</dbReference>
<keyword evidence="3" id="KW-1185">Reference proteome</keyword>